<dbReference type="Proteomes" id="UP001596208">
    <property type="component" value="Unassembled WGS sequence"/>
</dbReference>
<proteinExistence type="predicted"/>
<evidence type="ECO:0008006" key="4">
    <source>
        <dbReference type="Google" id="ProtNLM"/>
    </source>
</evidence>
<keyword evidence="1" id="KW-0812">Transmembrane</keyword>
<sequence>MWRWRLTAAGLNLLLGVPGVVPVWLLWYYVSNGPLADLGRTSREPTENDGMLLWLVVVVPVLAVFGIIWWLANEPVRRRAALAPHTYWTAGVLLTLVPTAVLVVGSLV</sequence>
<dbReference type="RefSeq" id="WP_053929136.1">
    <property type="nucleotide sequence ID" value="NZ_JBHSKI010000013.1"/>
</dbReference>
<evidence type="ECO:0000256" key="1">
    <source>
        <dbReference type="SAM" id="Phobius"/>
    </source>
</evidence>
<reference evidence="3" key="1">
    <citation type="journal article" date="2019" name="Int. J. Syst. Evol. Microbiol.">
        <title>The Global Catalogue of Microorganisms (GCM) 10K type strain sequencing project: providing services to taxonomists for standard genome sequencing and annotation.</title>
        <authorList>
            <consortium name="The Broad Institute Genomics Platform"/>
            <consortium name="The Broad Institute Genome Sequencing Center for Infectious Disease"/>
            <person name="Wu L."/>
            <person name="Ma J."/>
        </authorList>
    </citation>
    <scope>NUCLEOTIDE SEQUENCE [LARGE SCALE GENOMIC DNA]</scope>
    <source>
        <strain evidence="3">CGMCC 4.1721</strain>
    </source>
</reference>
<protein>
    <recommendedName>
        <fullName evidence="4">Integral membrane protein</fullName>
    </recommendedName>
</protein>
<keyword evidence="3" id="KW-1185">Reference proteome</keyword>
<evidence type="ECO:0000313" key="3">
    <source>
        <dbReference type="Proteomes" id="UP001596208"/>
    </source>
</evidence>
<dbReference type="EMBL" id="JBHSKI010000013">
    <property type="protein sequence ID" value="MFC5173991.1"/>
    <property type="molecule type" value="Genomic_DNA"/>
</dbReference>
<organism evidence="2 3">
    <name type="scientific">Streptomyces mutomycini</name>
    <dbReference type="NCBI Taxonomy" id="284036"/>
    <lineage>
        <taxon>Bacteria</taxon>
        <taxon>Bacillati</taxon>
        <taxon>Actinomycetota</taxon>
        <taxon>Actinomycetes</taxon>
        <taxon>Kitasatosporales</taxon>
        <taxon>Streptomycetaceae</taxon>
        <taxon>Streptomyces</taxon>
    </lineage>
</organism>
<gene>
    <name evidence="2" type="ORF">ACFPRK_25850</name>
</gene>
<comment type="caution">
    <text evidence="2">The sequence shown here is derived from an EMBL/GenBank/DDBJ whole genome shotgun (WGS) entry which is preliminary data.</text>
</comment>
<feature type="transmembrane region" description="Helical" evidence="1">
    <location>
        <begin position="51"/>
        <end position="72"/>
    </location>
</feature>
<feature type="transmembrane region" description="Helical" evidence="1">
    <location>
        <begin position="87"/>
        <end position="107"/>
    </location>
</feature>
<evidence type="ECO:0000313" key="2">
    <source>
        <dbReference type="EMBL" id="MFC5173991.1"/>
    </source>
</evidence>
<keyword evidence="1" id="KW-0472">Membrane</keyword>
<name>A0ABW0BA17_9ACTN</name>
<accession>A0ABW0BA17</accession>
<feature type="transmembrane region" description="Helical" evidence="1">
    <location>
        <begin position="6"/>
        <end position="30"/>
    </location>
</feature>
<keyword evidence="1" id="KW-1133">Transmembrane helix</keyword>